<proteinExistence type="predicted"/>
<reference evidence="1" key="1">
    <citation type="submission" date="2019-03" db="EMBL/GenBank/DDBJ databases">
        <title>Long read genome sequence of the mycoparasitic Pythium oligandrum ATCC 38472 isolated from sugarbeet rhizosphere.</title>
        <authorList>
            <person name="Gaulin E."/>
        </authorList>
    </citation>
    <scope>NUCLEOTIDE SEQUENCE</scope>
    <source>
        <strain evidence="1">ATCC 38472_TT</strain>
    </source>
</reference>
<dbReference type="AlphaFoldDB" id="A0A8K1CNQ0"/>
<evidence type="ECO:0000313" key="1">
    <source>
        <dbReference type="EMBL" id="TMW65960.1"/>
    </source>
</evidence>
<accession>A0A8K1CNQ0</accession>
<name>A0A8K1CNQ0_PYTOL</name>
<organism evidence="1 2">
    <name type="scientific">Pythium oligandrum</name>
    <name type="common">Mycoparasitic fungus</name>
    <dbReference type="NCBI Taxonomy" id="41045"/>
    <lineage>
        <taxon>Eukaryota</taxon>
        <taxon>Sar</taxon>
        <taxon>Stramenopiles</taxon>
        <taxon>Oomycota</taxon>
        <taxon>Peronosporomycetes</taxon>
        <taxon>Pythiales</taxon>
        <taxon>Pythiaceae</taxon>
        <taxon>Pythium</taxon>
    </lineage>
</organism>
<dbReference type="Proteomes" id="UP000794436">
    <property type="component" value="Unassembled WGS sequence"/>
</dbReference>
<sequence length="108" mass="12641">MTMMVLNMDARIRTWEPKRRMRWQKTQIQPTMPRESFELTVVMKTQTRNEMYRQQLKLAAIEAMIKANIDSLVAIRTEIKANSERLETIQEAEDLELMTDGVNAILVG</sequence>
<dbReference type="EMBL" id="SPLM01000036">
    <property type="protein sequence ID" value="TMW65960.1"/>
    <property type="molecule type" value="Genomic_DNA"/>
</dbReference>
<comment type="caution">
    <text evidence="1">The sequence shown here is derived from an EMBL/GenBank/DDBJ whole genome shotgun (WGS) entry which is preliminary data.</text>
</comment>
<protein>
    <submittedName>
        <fullName evidence="1">Uncharacterized protein</fullName>
    </submittedName>
</protein>
<evidence type="ECO:0000313" key="2">
    <source>
        <dbReference type="Proteomes" id="UP000794436"/>
    </source>
</evidence>
<keyword evidence="2" id="KW-1185">Reference proteome</keyword>
<gene>
    <name evidence="1" type="ORF">Poli38472_003725</name>
</gene>